<accession>A0A5C3NNP1</accession>
<dbReference type="Proteomes" id="UP000305948">
    <property type="component" value="Unassembled WGS sequence"/>
</dbReference>
<reference evidence="1 2" key="1">
    <citation type="journal article" date="2019" name="Nat. Ecol. Evol.">
        <title>Megaphylogeny resolves global patterns of mushroom evolution.</title>
        <authorList>
            <person name="Varga T."/>
            <person name="Krizsan K."/>
            <person name="Foldi C."/>
            <person name="Dima B."/>
            <person name="Sanchez-Garcia M."/>
            <person name="Sanchez-Ramirez S."/>
            <person name="Szollosi G.J."/>
            <person name="Szarkandi J.G."/>
            <person name="Papp V."/>
            <person name="Albert L."/>
            <person name="Andreopoulos W."/>
            <person name="Angelini C."/>
            <person name="Antonin V."/>
            <person name="Barry K.W."/>
            <person name="Bougher N.L."/>
            <person name="Buchanan P."/>
            <person name="Buyck B."/>
            <person name="Bense V."/>
            <person name="Catcheside P."/>
            <person name="Chovatia M."/>
            <person name="Cooper J."/>
            <person name="Damon W."/>
            <person name="Desjardin D."/>
            <person name="Finy P."/>
            <person name="Geml J."/>
            <person name="Haridas S."/>
            <person name="Hughes K."/>
            <person name="Justo A."/>
            <person name="Karasinski D."/>
            <person name="Kautmanova I."/>
            <person name="Kiss B."/>
            <person name="Kocsube S."/>
            <person name="Kotiranta H."/>
            <person name="LaButti K.M."/>
            <person name="Lechner B.E."/>
            <person name="Liimatainen K."/>
            <person name="Lipzen A."/>
            <person name="Lukacs Z."/>
            <person name="Mihaltcheva S."/>
            <person name="Morgado L.N."/>
            <person name="Niskanen T."/>
            <person name="Noordeloos M.E."/>
            <person name="Ohm R.A."/>
            <person name="Ortiz-Santana B."/>
            <person name="Ovrebo C."/>
            <person name="Racz N."/>
            <person name="Riley R."/>
            <person name="Savchenko A."/>
            <person name="Shiryaev A."/>
            <person name="Soop K."/>
            <person name="Spirin V."/>
            <person name="Szebenyi C."/>
            <person name="Tomsovsky M."/>
            <person name="Tulloss R.E."/>
            <person name="Uehling J."/>
            <person name="Grigoriev I.V."/>
            <person name="Vagvolgyi C."/>
            <person name="Papp T."/>
            <person name="Martin F.M."/>
            <person name="Miettinen O."/>
            <person name="Hibbett D.S."/>
            <person name="Nagy L.G."/>
        </authorList>
    </citation>
    <scope>NUCLEOTIDE SEQUENCE [LARGE SCALE GENOMIC DNA]</scope>
    <source>
        <strain evidence="1 2">OMC1185</strain>
    </source>
</reference>
<evidence type="ECO:0000313" key="1">
    <source>
        <dbReference type="EMBL" id="TFK55251.1"/>
    </source>
</evidence>
<name>A0A5C3NNP1_9AGAM</name>
<dbReference type="EMBL" id="ML213505">
    <property type="protein sequence ID" value="TFK55251.1"/>
    <property type="molecule type" value="Genomic_DNA"/>
</dbReference>
<dbReference type="OrthoDB" id="3020812at2759"/>
<protein>
    <submittedName>
        <fullName evidence="1">Uncharacterized protein</fullName>
    </submittedName>
</protein>
<evidence type="ECO:0000313" key="2">
    <source>
        <dbReference type="Proteomes" id="UP000305948"/>
    </source>
</evidence>
<dbReference type="STRING" id="5364.A0A5C3NNP1"/>
<dbReference type="AlphaFoldDB" id="A0A5C3NNP1"/>
<organism evidence="1 2">
    <name type="scientific">Heliocybe sulcata</name>
    <dbReference type="NCBI Taxonomy" id="5364"/>
    <lineage>
        <taxon>Eukaryota</taxon>
        <taxon>Fungi</taxon>
        <taxon>Dikarya</taxon>
        <taxon>Basidiomycota</taxon>
        <taxon>Agaricomycotina</taxon>
        <taxon>Agaricomycetes</taxon>
        <taxon>Gloeophyllales</taxon>
        <taxon>Gloeophyllaceae</taxon>
        <taxon>Heliocybe</taxon>
    </lineage>
</organism>
<gene>
    <name evidence="1" type="ORF">OE88DRAFT_1019556</name>
</gene>
<keyword evidence="2" id="KW-1185">Reference proteome</keyword>
<sequence length="382" mass="41856">MGLAAKISKVTCRLLAITAVLWVVVSLVGTGPRSIIDGQEDAVVERLLSMIDSVTSLAVGKLLSDESSCRHNVPISSFVPGTNLTSGAIQSFLSGNLHMPSASEICSAFRSKSILFVGPETTYHLHTLLLASLLDQSSCYGPSTCTFHHICQPHAPAQATERGRQRYTFPPTPQDLLDTGSSIIRFSLSSSLYDGKSQDEWIYAEPSVDPQTGIRIRETWWKDKAGRADVIVLHRAPEPAPAWTYDGSGSGNWSLLDANTLALDSGSGEDMFRELLRGVPIKAEDPRNEKIVKAALIVTLTRYLPSVLQTLASLRSAKAIKEKLIFWHEGWLADARIAVRRTDGLKDLPIDPWTLYHNVQGGSTDCWYSLIVLIFGFCSRDS</sequence>
<proteinExistence type="predicted"/>